<feature type="transmembrane region" description="Helical" evidence="1">
    <location>
        <begin position="64"/>
        <end position="93"/>
    </location>
</feature>
<feature type="transmembrane region" description="Helical" evidence="1">
    <location>
        <begin position="137"/>
        <end position="163"/>
    </location>
</feature>
<dbReference type="EMBL" id="CP031150">
    <property type="protein sequence ID" value="AXG07135.1"/>
    <property type="molecule type" value="Genomic_DNA"/>
</dbReference>
<dbReference type="KEGG" id="haj:DU500_12260"/>
<feature type="transmembrane region" description="Helical" evidence="1">
    <location>
        <begin position="114"/>
        <end position="131"/>
    </location>
</feature>
<accession>A0A345E4L3</accession>
<keyword evidence="3" id="KW-1185">Reference proteome</keyword>
<evidence type="ECO:0000256" key="1">
    <source>
        <dbReference type="SAM" id="Phobius"/>
    </source>
</evidence>
<evidence type="ECO:0000313" key="3">
    <source>
        <dbReference type="Proteomes" id="UP000253273"/>
    </source>
</evidence>
<feature type="transmembrane region" description="Helical" evidence="1">
    <location>
        <begin position="187"/>
        <end position="214"/>
    </location>
</feature>
<keyword evidence="1" id="KW-0472">Membrane</keyword>
<dbReference type="OrthoDB" id="163788at2157"/>
<dbReference type="AlphaFoldDB" id="A0A345E4L3"/>
<keyword evidence="1" id="KW-1133">Transmembrane helix</keyword>
<reference evidence="2 3" key="1">
    <citation type="submission" date="2018-07" db="EMBL/GenBank/DDBJ databases">
        <title>Genome sequences of Haloplanus sp. CBA1113.</title>
        <authorList>
            <person name="Kim Y.B."/>
            <person name="Roh S.W."/>
        </authorList>
    </citation>
    <scope>NUCLEOTIDE SEQUENCE [LARGE SCALE GENOMIC DNA]</scope>
    <source>
        <strain evidence="2 3">CBA1113</strain>
    </source>
</reference>
<keyword evidence="1" id="KW-0812">Transmembrane</keyword>
<dbReference type="Pfam" id="PF19656">
    <property type="entry name" value="DUF6159"/>
    <property type="match status" value="1"/>
</dbReference>
<dbReference type="InterPro" id="IPR046157">
    <property type="entry name" value="DUF6159"/>
</dbReference>
<dbReference type="Proteomes" id="UP000253273">
    <property type="component" value="Chromosome"/>
</dbReference>
<evidence type="ECO:0000313" key="2">
    <source>
        <dbReference type="EMBL" id="AXG07135.1"/>
    </source>
</evidence>
<organism evidence="2 3">
    <name type="scientific">Haloplanus rubicundus</name>
    <dbReference type="NCBI Taxonomy" id="1547898"/>
    <lineage>
        <taxon>Archaea</taxon>
        <taxon>Methanobacteriati</taxon>
        <taxon>Methanobacteriota</taxon>
        <taxon>Stenosarchaea group</taxon>
        <taxon>Halobacteria</taxon>
        <taxon>Halobacteriales</taxon>
        <taxon>Haloferacaceae</taxon>
        <taxon>Haloplanus</taxon>
    </lineage>
</organism>
<gene>
    <name evidence="2" type="ORF">DU500_12260</name>
</gene>
<evidence type="ECO:0008006" key="4">
    <source>
        <dbReference type="Google" id="ProtNLM"/>
    </source>
</evidence>
<proteinExistence type="predicted"/>
<sequence>MGLIGRLKIGFAMARRSGRVLRSHPRLLAFPLLGGLSGAAFVATLLGGLYVMSPLLQDPGPAMYATLFVAYLLETFVASFFTAALVAATRTVYKGGEPSVREALAEAWQRKLPLLAWSLVAAVIGVIIRLIESENNIVTQIVAGIFAVAWSVMTFFIIPVIVFRDPSVTEMFKQSARTFKDTWGESIGALGTIDVVTFLLVLAGIVLGGLTFVVTTGLGTGQLLATLLIGGSAVSIGLFVGKALSGIARTALYLYATQNTAPERFDDINFSKI</sequence>
<protein>
    <recommendedName>
        <fullName evidence="4">Glycerophosphoryl diester phosphodiesterase membrane domain-containing protein</fullName>
    </recommendedName>
</protein>
<feature type="transmembrane region" description="Helical" evidence="1">
    <location>
        <begin position="27"/>
        <end position="52"/>
    </location>
</feature>
<name>A0A345E4L3_9EURY</name>
<feature type="transmembrane region" description="Helical" evidence="1">
    <location>
        <begin position="220"/>
        <end position="240"/>
    </location>
</feature>